<dbReference type="GO" id="GO:0046872">
    <property type="term" value="F:metal ion binding"/>
    <property type="evidence" value="ECO:0007669"/>
    <property type="project" value="UniProtKB-KW"/>
</dbReference>
<dbReference type="Proteomes" id="UP000244571">
    <property type="component" value="Chromosome"/>
</dbReference>
<comment type="cofactor">
    <cofactor evidence="1">
        <name>Zn(2+)</name>
        <dbReference type="ChEBI" id="CHEBI:29105"/>
    </cofactor>
    <text evidence="1">Binds 1 zinc ion per subunit.</text>
</comment>
<feature type="domain" description="Microcystin LR degradation protein MlrC N-terminal" evidence="3">
    <location>
        <begin position="5"/>
        <end position="300"/>
    </location>
</feature>
<dbReference type="InterPro" id="IPR015995">
    <property type="entry name" value="MlrC_N"/>
</dbReference>
<evidence type="ECO:0000259" key="2">
    <source>
        <dbReference type="Pfam" id="PF07171"/>
    </source>
</evidence>
<evidence type="ECO:0000313" key="4">
    <source>
        <dbReference type="EMBL" id="AWB34774.1"/>
    </source>
</evidence>
<dbReference type="EMBL" id="CP028901">
    <property type="protein sequence ID" value="AWB34774.1"/>
    <property type="molecule type" value="Genomic_DNA"/>
</dbReference>
<dbReference type="RefSeq" id="WP_108622184.1">
    <property type="nucleotide sequence ID" value="NZ_CP028901.1"/>
</dbReference>
<keyword evidence="1" id="KW-0482">Metalloprotease</keyword>
<evidence type="ECO:0000259" key="3">
    <source>
        <dbReference type="Pfam" id="PF07364"/>
    </source>
</evidence>
<keyword evidence="1" id="KW-0645">Protease</keyword>
<dbReference type="AlphaFoldDB" id="A0A2R4XLW7"/>
<evidence type="ECO:0000313" key="5">
    <source>
        <dbReference type="Proteomes" id="UP000244571"/>
    </source>
</evidence>
<dbReference type="PIRSF" id="PIRSF012702">
    <property type="entry name" value="UCP012702"/>
    <property type="match status" value="1"/>
</dbReference>
<dbReference type="GO" id="GO:0008237">
    <property type="term" value="F:metallopeptidase activity"/>
    <property type="evidence" value="ECO:0007669"/>
    <property type="project" value="UniProtKB-KW"/>
</dbReference>
<keyword evidence="1" id="KW-0479">Metal-binding</keyword>
<feature type="domain" description="Microcystin LR degradation protein MlrC C-terminal" evidence="2">
    <location>
        <begin position="310"/>
        <end position="491"/>
    </location>
</feature>
<evidence type="ECO:0000256" key="1">
    <source>
        <dbReference type="PIRNR" id="PIRNR012702"/>
    </source>
</evidence>
<protein>
    <recommendedName>
        <fullName evidence="1">Microcystinase C</fullName>
        <shortName evidence="1">MlrC</shortName>
    </recommendedName>
</protein>
<dbReference type="KEGG" id="boz:DBV39_14750"/>
<accession>A0A2R4XLW7</accession>
<dbReference type="InterPro" id="IPR009197">
    <property type="entry name" value="MlrC"/>
</dbReference>
<proteinExistence type="inferred from homology"/>
<sequence length="499" mass="53664">MKKKRLAVARLWFEGNAFCPYPADRDAFERYEWQSGPDVLEAMRGTATEMGAVAQFASERVDWEVVVLRCAAALPAGPITEDVYQALSGEVLDGLKNGLSAGGWDAVYLSLHGAAITSSRETPELELAGKVRTLLPDVPLGASFDLHGNMPAAWADVLDVASVYQTHPHVDMTQTAARVLQGLVDCAENGLKTRRVLLNERVILPSINMRTAGGPMRELEELARSLTRDAVIDVSVFGGFPYSDTEYTGASVFVVSDARKDPTGDQARTAATIVMQQIHELAPQFRASLPDARQALSQALAIEEPGLVAVTDSGDNPLSGGCSDTPELFRQMLAVNPQVSTLYASFADPVAVEVAIQAGVGAKVSIDLGARFGTQFGAPVPVDVVVEKLTDGRFVNSGPMHNGVERLCGRTALLRVASLPDARVIVTERVVAGDDPAFYALHDVDLESLRLLCVKAKNHFRAAFVDRCVAIIDCDAPGPACLDLSQLPFRHEHVSADYR</sequence>
<dbReference type="Pfam" id="PF07171">
    <property type="entry name" value="MlrC_C"/>
    <property type="match status" value="1"/>
</dbReference>
<comment type="similarity">
    <text evidence="1">Belongs to the peptidase M81 family.</text>
</comment>
<keyword evidence="1" id="KW-0378">Hydrolase</keyword>
<reference evidence="4 5" key="1">
    <citation type="submission" date="2018-04" db="EMBL/GenBank/DDBJ databases">
        <title>Bordetella sp. HZ20 isolated from seawater.</title>
        <authorList>
            <person name="Sun C."/>
        </authorList>
    </citation>
    <scope>NUCLEOTIDE SEQUENCE [LARGE SCALE GENOMIC DNA]</scope>
    <source>
        <strain evidence="4 5">HZ20</strain>
    </source>
</reference>
<dbReference type="Pfam" id="PF07364">
    <property type="entry name" value="DUF1485"/>
    <property type="match status" value="1"/>
</dbReference>
<gene>
    <name evidence="4" type="ORF">DBV39_14750</name>
</gene>
<keyword evidence="5" id="KW-1185">Reference proteome</keyword>
<dbReference type="OrthoDB" id="5288421at2"/>
<organism evidence="4 5">
    <name type="scientific">Orrella marina</name>
    <dbReference type="NCBI Taxonomy" id="2163011"/>
    <lineage>
        <taxon>Bacteria</taxon>
        <taxon>Pseudomonadati</taxon>
        <taxon>Pseudomonadota</taxon>
        <taxon>Betaproteobacteria</taxon>
        <taxon>Burkholderiales</taxon>
        <taxon>Alcaligenaceae</taxon>
        <taxon>Orrella</taxon>
    </lineage>
</organism>
<comment type="function">
    <text evidence="1">Involved in peptidolytic degradation of cyclic heptapeptide hepatotoxin microcystin (MC).</text>
</comment>
<dbReference type="GO" id="GO:0006508">
    <property type="term" value="P:proteolysis"/>
    <property type="evidence" value="ECO:0007669"/>
    <property type="project" value="UniProtKB-KW"/>
</dbReference>
<dbReference type="InterPro" id="IPR010799">
    <property type="entry name" value="MlrC_C"/>
</dbReference>
<name>A0A2R4XLW7_9BURK</name>